<dbReference type="AlphaFoldDB" id="A0A3L9Y7Q1"/>
<dbReference type="InterPro" id="IPR052164">
    <property type="entry name" value="Anthracycline_SecMetBiosynth"/>
</dbReference>
<dbReference type="RefSeq" id="WP_121897052.1">
    <property type="nucleotide sequence ID" value="NZ_RCNT01000002.1"/>
</dbReference>
<dbReference type="PANTHER" id="PTHR33993">
    <property type="entry name" value="GLYOXALASE-RELATED"/>
    <property type="match status" value="1"/>
</dbReference>
<dbReference type="InterPro" id="IPR029068">
    <property type="entry name" value="Glyas_Bleomycin-R_OHBP_Dase"/>
</dbReference>
<dbReference type="PROSITE" id="PS51819">
    <property type="entry name" value="VOC"/>
    <property type="match status" value="1"/>
</dbReference>
<dbReference type="Proteomes" id="UP000281343">
    <property type="component" value="Unassembled WGS sequence"/>
</dbReference>
<protein>
    <submittedName>
        <fullName evidence="2">VOC family protein</fullName>
    </submittedName>
</protein>
<comment type="caution">
    <text evidence="2">The sequence shown here is derived from an EMBL/GenBank/DDBJ whole genome shotgun (WGS) entry which is preliminary data.</text>
</comment>
<organism evidence="2 3">
    <name type="scientific">Rhodophyticola porphyridii</name>
    <dbReference type="NCBI Taxonomy" id="1852017"/>
    <lineage>
        <taxon>Bacteria</taxon>
        <taxon>Pseudomonadati</taxon>
        <taxon>Pseudomonadota</taxon>
        <taxon>Alphaproteobacteria</taxon>
        <taxon>Rhodobacterales</taxon>
        <taxon>Roseobacteraceae</taxon>
        <taxon>Rhodophyticola</taxon>
    </lineage>
</organism>
<dbReference type="OrthoDB" id="9799428at2"/>
<reference evidence="2 3" key="1">
    <citation type="submission" date="2018-10" db="EMBL/GenBank/DDBJ databases">
        <authorList>
            <person name="Jung H.S."/>
            <person name="Jeon C.O."/>
        </authorList>
    </citation>
    <scope>NUCLEOTIDE SEQUENCE [LARGE SCALE GENOMIC DNA]</scope>
    <source>
        <strain evidence="2 3">MA-7-27</strain>
    </source>
</reference>
<dbReference type="InterPro" id="IPR004360">
    <property type="entry name" value="Glyas_Fos-R_dOase_dom"/>
</dbReference>
<gene>
    <name evidence="2" type="ORF">D9R08_05660</name>
</gene>
<evidence type="ECO:0000313" key="2">
    <source>
        <dbReference type="EMBL" id="RMA43117.1"/>
    </source>
</evidence>
<proteinExistence type="predicted"/>
<keyword evidence="3" id="KW-1185">Reference proteome</keyword>
<dbReference type="PANTHER" id="PTHR33993:SF5">
    <property type="entry name" value="GLYOXALASE"/>
    <property type="match status" value="1"/>
</dbReference>
<dbReference type="EMBL" id="RCNT01000002">
    <property type="protein sequence ID" value="RMA43117.1"/>
    <property type="molecule type" value="Genomic_DNA"/>
</dbReference>
<feature type="domain" description="VOC" evidence="1">
    <location>
        <begin position="6"/>
        <end position="125"/>
    </location>
</feature>
<evidence type="ECO:0000313" key="3">
    <source>
        <dbReference type="Proteomes" id="UP000281343"/>
    </source>
</evidence>
<dbReference type="SUPFAM" id="SSF54593">
    <property type="entry name" value="Glyoxalase/Bleomycin resistance protein/Dihydroxybiphenyl dioxygenase"/>
    <property type="match status" value="1"/>
</dbReference>
<evidence type="ECO:0000259" key="1">
    <source>
        <dbReference type="PROSITE" id="PS51819"/>
    </source>
</evidence>
<dbReference type="Pfam" id="PF00903">
    <property type="entry name" value="Glyoxalase"/>
    <property type="match status" value="1"/>
</dbReference>
<dbReference type="InterPro" id="IPR037523">
    <property type="entry name" value="VOC_core"/>
</dbReference>
<name>A0A3L9Y7Q1_9RHOB</name>
<sequence length="127" mass="13994">MAQVIGVGGVFLECVDPEATKDWYTRVLGMTPTDYGGFDFLHTGSAEKFPKGARTIFAPFAAGGDYFKPSTLPFMINLMVDDLDAMLARVEAEGVEQVQPAQTLEYGKFGWILDPDGRKIELWQPPS</sequence>
<accession>A0A3L9Y7Q1</accession>
<dbReference type="Gene3D" id="3.10.180.10">
    <property type="entry name" value="2,3-Dihydroxybiphenyl 1,2-Dioxygenase, domain 1"/>
    <property type="match status" value="1"/>
</dbReference>